<sequence length="43" mass="5091">MSASVLWWRIGQYEPHEGLYLSLAWNFYPKVIYQQCKQQISAG</sequence>
<name>A0A090TVT8_9VIBR</name>
<gene>
    <name evidence="1" type="ORF">JCM19240_3392</name>
</gene>
<dbReference type="EMBL" id="BBMT01000006">
    <property type="protein sequence ID" value="GAL35022.1"/>
    <property type="molecule type" value="Genomic_DNA"/>
</dbReference>
<evidence type="ECO:0000313" key="2">
    <source>
        <dbReference type="Proteomes" id="UP000029224"/>
    </source>
</evidence>
<proteinExistence type="predicted"/>
<evidence type="ECO:0000313" key="1">
    <source>
        <dbReference type="EMBL" id="GAL35022.1"/>
    </source>
</evidence>
<organism evidence="1 2">
    <name type="scientific">Vibrio maritimus</name>
    <dbReference type="NCBI Taxonomy" id="990268"/>
    <lineage>
        <taxon>Bacteria</taxon>
        <taxon>Pseudomonadati</taxon>
        <taxon>Pseudomonadota</taxon>
        <taxon>Gammaproteobacteria</taxon>
        <taxon>Vibrionales</taxon>
        <taxon>Vibrionaceae</taxon>
        <taxon>Vibrio</taxon>
    </lineage>
</organism>
<dbReference type="AlphaFoldDB" id="A0A090TVT8"/>
<protein>
    <submittedName>
        <fullName evidence="1">Uncharacterized protein</fullName>
    </submittedName>
</protein>
<comment type="caution">
    <text evidence="1">The sequence shown here is derived from an EMBL/GenBank/DDBJ whole genome shotgun (WGS) entry which is preliminary data.</text>
</comment>
<keyword evidence="2" id="KW-1185">Reference proteome</keyword>
<dbReference type="Proteomes" id="UP000029224">
    <property type="component" value="Unassembled WGS sequence"/>
</dbReference>
<accession>A0A090TVT8</accession>
<reference evidence="1 2" key="2">
    <citation type="submission" date="2014-09" db="EMBL/GenBank/DDBJ databases">
        <authorList>
            <consortium name="NBRP consortium"/>
            <person name="Sawabe T."/>
            <person name="Meirelles P."/>
            <person name="Nakanishi M."/>
            <person name="Sayaka M."/>
            <person name="Hattori M."/>
            <person name="Ohkuma M."/>
        </authorList>
    </citation>
    <scope>NUCLEOTIDE SEQUENCE [LARGE SCALE GENOMIC DNA]</scope>
    <source>
        <strain evidence="1 2">JCM 19240</strain>
    </source>
</reference>
<reference evidence="1 2" key="1">
    <citation type="submission" date="2014-09" db="EMBL/GenBank/DDBJ databases">
        <title>Vibrio maritimus JCM 19240. (C210) whole genome shotgun sequence.</title>
        <authorList>
            <person name="Sawabe T."/>
            <person name="Meirelles P."/>
            <person name="Nakanishi M."/>
            <person name="Sayaka M."/>
            <person name="Hattori M."/>
            <person name="Ohkuma M."/>
        </authorList>
    </citation>
    <scope>NUCLEOTIDE SEQUENCE [LARGE SCALE GENOMIC DNA]</scope>
    <source>
        <strain evidence="1 2">JCM 19240</strain>
    </source>
</reference>